<proteinExistence type="predicted"/>
<reference evidence="2" key="1">
    <citation type="submission" date="2018-02" db="EMBL/GenBank/DDBJ databases">
        <title>Rhizophora mucronata_Transcriptome.</title>
        <authorList>
            <person name="Meera S.P."/>
            <person name="Sreeshan A."/>
            <person name="Augustine A."/>
        </authorList>
    </citation>
    <scope>NUCLEOTIDE SEQUENCE</scope>
    <source>
        <tissue evidence="2">Leaf</tissue>
    </source>
</reference>
<feature type="region of interest" description="Disordered" evidence="1">
    <location>
        <begin position="1"/>
        <end position="23"/>
    </location>
</feature>
<dbReference type="AlphaFoldDB" id="A0A2P2JGM2"/>
<organism evidence="2">
    <name type="scientific">Rhizophora mucronata</name>
    <name type="common">Asiatic mangrove</name>
    <dbReference type="NCBI Taxonomy" id="61149"/>
    <lineage>
        <taxon>Eukaryota</taxon>
        <taxon>Viridiplantae</taxon>
        <taxon>Streptophyta</taxon>
        <taxon>Embryophyta</taxon>
        <taxon>Tracheophyta</taxon>
        <taxon>Spermatophyta</taxon>
        <taxon>Magnoliopsida</taxon>
        <taxon>eudicotyledons</taxon>
        <taxon>Gunneridae</taxon>
        <taxon>Pentapetalae</taxon>
        <taxon>rosids</taxon>
        <taxon>fabids</taxon>
        <taxon>Malpighiales</taxon>
        <taxon>Rhizophoraceae</taxon>
        <taxon>Rhizophora</taxon>
    </lineage>
</organism>
<evidence type="ECO:0000313" key="2">
    <source>
        <dbReference type="EMBL" id="MBW92624.1"/>
    </source>
</evidence>
<accession>A0A2P2JGM2</accession>
<feature type="compositionally biased region" description="Basic and acidic residues" evidence="1">
    <location>
        <begin position="14"/>
        <end position="23"/>
    </location>
</feature>
<dbReference type="EMBL" id="GGEC01012141">
    <property type="protein sequence ID" value="MBW92624.1"/>
    <property type="molecule type" value="Transcribed_RNA"/>
</dbReference>
<sequence length="23" mass="2658">MRRRLTVPAARCPTRLDHASRGH</sequence>
<protein>
    <submittedName>
        <fullName evidence="2">Zinc transporter 6 family protein</fullName>
    </submittedName>
</protein>
<name>A0A2P2JGM2_RHIMU</name>
<evidence type="ECO:0000256" key="1">
    <source>
        <dbReference type="SAM" id="MobiDB-lite"/>
    </source>
</evidence>